<evidence type="ECO:0000313" key="8">
    <source>
        <dbReference type="EMBL" id="KAL2824262.1"/>
    </source>
</evidence>
<evidence type="ECO:0000256" key="4">
    <source>
        <dbReference type="ARBA" id="ARBA00023136"/>
    </source>
</evidence>
<keyword evidence="3 6" id="KW-1133">Transmembrane helix</keyword>
<dbReference type="PANTHER" id="PTHR23501:SF33">
    <property type="entry name" value="MAJOR FACILITATOR SUPERFAMILY (MFS) PROFILE DOMAIN-CONTAINING PROTEIN"/>
    <property type="match status" value="1"/>
</dbReference>
<name>A0ABR4IBB8_9EURO</name>
<proteinExistence type="predicted"/>
<evidence type="ECO:0000256" key="6">
    <source>
        <dbReference type="SAM" id="Phobius"/>
    </source>
</evidence>
<evidence type="ECO:0000256" key="3">
    <source>
        <dbReference type="ARBA" id="ARBA00022989"/>
    </source>
</evidence>
<keyword evidence="9" id="KW-1185">Reference proteome</keyword>
<feature type="transmembrane region" description="Helical" evidence="6">
    <location>
        <begin position="130"/>
        <end position="148"/>
    </location>
</feature>
<evidence type="ECO:0000256" key="5">
    <source>
        <dbReference type="SAM" id="MobiDB-lite"/>
    </source>
</evidence>
<feature type="region of interest" description="Disordered" evidence="5">
    <location>
        <begin position="1"/>
        <end position="22"/>
    </location>
</feature>
<feature type="domain" description="Major facilitator superfamily (MFS) profile" evidence="7">
    <location>
        <begin position="33"/>
        <end position="521"/>
    </location>
</feature>
<feature type="transmembrane region" description="Helical" evidence="6">
    <location>
        <begin position="260"/>
        <end position="279"/>
    </location>
</feature>
<feature type="transmembrane region" description="Helical" evidence="6">
    <location>
        <begin position="32"/>
        <end position="58"/>
    </location>
</feature>
<evidence type="ECO:0000259" key="7">
    <source>
        <dbReference type="PROSITE" id="PS50850"/>
    </source>
</evidence>
<reference evidence="8 9" key="1">
    <citation type="submission" date="2024-07" db="EMBL/GenBank/DDBJ databases">
        <title>Section-level genome sequencing and comparative genomics of Aspergillus sections Usti and Cavernicolus.</title>
        <authorList>
            <consortium name="Lawrence Berkeley National Laboratory"/>
            <person name="Nybo J.L."/>
            <person name="Vesth T.C."/>
            <person name="Theobald S."/>
            <person name="Frisvad J.C."/>
            <person name="Larsen T.O."/>
            <person name="Kjaerboelling I."/>
            <person name="Rothschild-Mancinelli K."/>
            <person name="Lyhne E.K."/>
            <person name="Kogle M.E."/>
            <person name="Barry K."/>
            <person name="Clum A."/>
            <person name="Na H."/>
            <person name="Ledsgaard L."/>
            <person name="Lin J."/>
            <person name="Lipzen A."/>
            <person name="Kuo A."/>
            <person name="Riley R."/>
            <person name="Mondo S."/>
            <person name="LaButti K."/>
            <person name="Haridas S."/>
            <person name="Pangalinan J."/>
            <person name="Salamov A.A."/>
            <person name="Simmons B.A."/>
            <person name="Magnuson J.K."/>
            <person name="Chen J."/>
            <person name="Drula E."/>
            <person name="Henrissat B."/>
            <person name="Wiebenga A."/>
            <person name="Lubbers R.J."/>
            <person name="Gomes A.C."/>
            <person name="Makela M.R."/>
            <person name="Stajich J."/>
            <person name="Grigoriev I.V."/>
            <person name="Mortensen U.H."/>
            <person name="De vries R.P."/>
            <person name="Baker S.E."/>
            <person name="Andersen M.R."/>
        </authorList>
    </citation>
    <scope>NUCLEOTIDE SEQUENCE [LARGE SCALE GENOMIC DNA]</scope>
    <source>
        <strain evidence="8 9">CBS 600.67</strain>
    </source>
</reference>
<feature type="transmembrane region" description="Helical" evidence="6">
    <location>
        <begin position="70"/>
        <end position="89"/>
    </location>
</feature>
<feature type="transmembrane region" description="Helical" evidence="6">
    <location>
        <begin position="101"/>
        <end position="124"/>
    </location>
</feature>
<dbReference type="EMBL" id="JBFXLS010000045">
    <property type="protein sequence ID" value="KAL2824262.1"/>
    <property type="molecule type" value="Genomic_DNA"/>
</dbReference>
<organism evidence="8 9">
    <name type="scientific">Aspergillus cavernicola</name>
    <dbReference type="NCBI Taxonomy" id="176166"/>
    <lineage>
        <taxon>Eukaryota</taxon>
        <taxon>Fungi</taxon>
        <taxon>Dikarya</taxon>
        <taxon>Ascomycota</taxon>
        <taxon>Pezizomycotina</taxon>
        <taxon>Eurotiomycetes</taxon>
        <taxon>Eurotiomycetidae</taxon>
        <taxon>Eurotiales</taxon>
        <taxon>Aspergillaceae</taxon>
        <taxon>Aspergillus</taxon>
        <taxon>Aspergillus subgen. Nidulantes</taxon>
    </lineage>
</organism>
<comment type="subcellular location">
    <subcellularLocation>
        <location evidence="1">Membrane</location>
        <topology evidence="1">Multi-pass membrane protein</topology>
    </subcellularLocation>
</comment>
<feature type="transmembrane region" description="Helical" evidence="6">
    <location>
        <begin position="499"/>
        <end position="517"/>
    </location>
</feature>
<keyword evidence="2 6" id="KW-0812">Transmembrane</keyword>
<sequence>MAVSEESPLLTPSSDTEANQYGRQRRKQSDILIVYVAFLGVFIASADESLVISTYSAIASQFHRLKEGSWLLLAYNFGFCISLPIYSVLGDAYGRKNVLLASYLLFASSCLACGASSSITQLVLSRVLTGSSGAGMSVVVSVVLTDLIPADEIALFRGYQNVVNVAGRSLGAPIGGFLADTVGWRWSFYGQFPLILMCMLFAMYRLPSSLNDTADDEDAAPIRDLDFAGIVVFSATVLVLLFLLRALGAHNQNMFLQTSLLSLAFVSGCAIFLVIELFWATKPLIPVRLLSQSIGGWFVIQILLLGGRFALISNLVPYFIRVEKTSDFTASLSHVVVAAGVSVGGVVSGLVIKHTKRLKSMTLAALCTLLLVYLLIFIQWRNGFALWQGIYLLALGFAPGVLFPALFVGMASTVPEGMLSVCIGTYYLCQQLGLIIGPSCGSALSQRLFARGLWEGLGDVADKNVVVNRILNEVRFADSLPLAMQEVVRSSYLDSFRSIPLFSIVTTTIIVPILVLLKEPFLG</sequence>
<dbReference type="InterPro" id="IPR020846">
    <property type="entry name" value="MFS_dom"/>
</dbReference>
<feature type="transmembrane region" description="Helical" evidence="6">
    <location>
        <begin position="227"/>
        <end position="248"/>
    </location>
</feature>
<protein>
    <submittedName>
        <fullName evidence="8">Major facilitator superfamily domain-containing protein</fullName>
    </submittedName>
</protein>
<feature type="compositionally biased region" description="Polar residues" evidence="5">
    <location>
        <begin position="10"/>
        <end position="22"/>
    </location>
</feature>
<dbReference type="SUPFAM" id="SSF103473">
    <property type="entry name" value="MFS general substrate transporter"/>
    <property type="match status" value="1"/>
</dbReference>
<feature type="transmembrane region" description="Helical" evidence="6">
    <location>
        <begin position="358"/>
        <end position="378"/>
    </location>
</feature>
<feature type="transmembrane region" description="Helical" evidence="6">
    <location>
        <begin position="390"/>
        <end position="411"/>
    </location>
</feature>
<evidence type="ECO:0000313" key="9">
    <source>
        <dbReference type="Proteomes" id="UP001610335"/>
    </source>
</evidence>
<dbReference type="PROSITE" id="PS50850">
    <property type="entry name" value="MFS"/>
    <property type="match status" value="1"/>
</dbReference>
<accession>A0ABR4IBB8</accession>
<keyword evidence="4 6" id="KW-0472">Membrane</keyword>
<dbReference type="InterPro" id="IPR011701">
    <property type="entry name" value="MFS"/>
</dbReference>
<gene>
    <name evidence="8" type="ORF">BDW59DRAFT_180337</name>
</gene>
<evidence type="ECO:0000256" key="1">
    <source>
        <dbReference type="ARBA" id="ARBA00004141"/>
    </source>
</evidence>
<dbReference type="Gene3D" id="1.20.1250.20">
    <property type="entry name" value="MFS general substrate transporter like domains"/>
    <property type="match status" value="1"/>
</dbReference>
<dbReference type="Pfam" id="PF07690">
    <property type="entry name" value="MFS_1"/>
    <property type="match status" value="1"/>
</dbReference>
<dbReference type="PANTHER" id="PTHR23501">
    <property type="entry name" value="MAJOR FACILITATOR SUPERFAMILY"/>
    <property type="match status" value="1"/>
</dbReference>
<comment type="caution">
    <text evidence="8">The sequence shown here is derived from an EMBL/GenBank/DDBJ whole genome shotgun (WGS) entry which is preliminary data.</text>
</comment>
<feature type="transmembrane region" description="Helical" evidence="6">
    <location>
        <begin position="188"/>
        <end position="207"/>
    </location>
</feature>
<feature type="transmembrane region" description="Helical" evidence="6">
    <location>
        <begin position="299"/>
        <end position="320"/>
    </location>
</feature>
<dbReference type="Proteomes" id="UP001610335">
    <property type="component" value="Unassembled WGS sequence"/>
</dbReference>
<evidence type="ECO:0000256" key="2">
    <source>
        <dbReference type="ARBA" id="ARBA00022692"/>
    </source>
</evidence>
<dbReference type="InterPro" id="IPR036259">
    <property type="entry name" value="MFS_trans_sf"/>
</dbReference>
<feature type="transmembrane region" description="Helical" evidence="6">
    <location>
        <begin position="332"/>
        <end position="352"/>
    </location>
</feature>